<dbReference type="Gene3D" id="3.40.50.150">
    <property type="entry name" value="Vaccinia Virus protein VP39"/>
    <property type="match status" value="1"/>
</dbReference>
<accession>A0A9P4NDL2</accession>
<dbReference type="EMBL" id="ML986578">
    <property type="protein sequence ID" value="KAF2271168.1"/>
    <property type="molecule type" value="Genomic_DNA"/>
</dbReference>
<keyword evidence="4 11" id="KW-0489">Methyltransferase</keyword>
<dbReference type="PROSITE" id="PS51569">
    <property type="entry name" value="DOT1"/>
    <property type="match status" value="1"/>
</dbReference>
<dbReference type="GO" id="GO:0032259">
    <property type="term" value="P:methylation"/>
    <property type="evidence" value="ECO:0007669"/>
    <property type="project" value="UniProtKB-KW"/>
</dbReference>
<proteinExistence type="inferred from homology"/>
<evidence type="ECO:0000256" key="4">
    <source>
        <dbReference type="ARBA" id="ARBA00022603"/>
    </source>
</evidence>
<dbReference type="InterPro" id="IPR025789">
    <property type="entry name" value="DOT1_dom"/>
</dbReference>
<evidence type="ECO:0000256" key="3">
    <source>
        <dbReference type="ARBA" id="ARBA00020987"/>
    </source>
</evidence>
<evidence type="ECO:0000256" key="10">
    <source>
        <dbReference type="ARBA" id="ARBA00047770"/>
    </source>
</evidence>
<comment type="caution">
    <text evidence="13">The sequence shown here is derived from an EMBL/GenBank/DDBJ whole genome shotgun (WGS) entry which is preliminary data.</text>
</comment>
<dbReference type="OrthoDB" id="443402at2759"/>
<dbReference type="EC" id="2.1.1.360" evidence="2 11"/>
<comment type="activity regulation">
    <text evidence="11">Ubiquitination of histone H2B to form H2BK123ub1 is required for efficient DOT1 methyltransferase activity on histone H3.</text>
</comment>
<dbReference type="PANTHER" id="PTHR21451">
    <property type="entry name" value="HISTONE H3 METHYLTRANSFERASE"/>
    <property type="match status" value="1"/>
</dbReference>
<dbReference type="Proteomes" id="UP000800093">
    <property type="component" value="Unassembled WGS sequence"/>
</dbReference>
<feature type="domain" description="DOT1" evidence="12">
    <location>
        <begin position="1"/>
        <end position="202"/>
    </location>
</feature>
<keyword evidence="14" id="KW-1185">Reference proteome</keyword>
<comment type="miscellaneous">
    <text evidence="11">In contrast to other lysine histone methyltransferases, it does not contain a SET domain, suggesting the existence of another mechanism for methylation of lysine residues of histones.</text>
</comment>
<evidence type="ECO:0000313" key="13">
    <source>
        <dbReference type="EMBL" id="KAF2271168.1"/>
    </source>
</evidence>
<name>A0A9P4NDL2_9PLEO</name>
<dbReference type="AlphaFoldDB" id="A0A9P4NDL2"/>
<evidence type="ECO:0000256" key="1">
    <source>
        <dbReference type="ARBA" id="ARBA00004123"/>
    </source>
</evidence>
<evidence type="ECO:0000256" key="2">
    <source>
        <dbReference type="ARBA" id="ARBA00012190"/>
    </source>
</evidence>
<sequence>RAKHIDSQTTYGEQSPSFISAMLNEFQVSSTSSFVDLGSGVGNVVLQAYLESGCQALGCELDVERHQAATALQRAVEAALSLPPKGISSRDMGTTAELQRAVSLVQGDIFVERETVTRVRTADLIFCDNIKFGPELVRRQVDAVLEQMKSWSVLVSLERVVRGTRKYCRETLSRCGVTEERRVSERGAVSWTDKPIEYWIYR</sequence>
<gene>
    <name evidence="13" type="ORF">CC78DRAFT_433375</name>
</gene>
<dbReference type="GO" id="GO:0005634">
    <property type="term" value="C:nucleus"/>
    <property type="evidence" value="ECO:0007669"/>
    <property type="project" value="UniProtKB-SubCell"/>
</dbReference>
<feature type="non-terminal residue" evidence="13">
    <location>
        <position position="202"/>
    </location>
</feature>
<feature type="non-terminal residue" evidence="13">
    <location>
        <position position="1"/>
    </location>
</feature>
<evidence type="ECO:0000259" key="12">
    <source>
        <dbReference type="PROSITE" id="PS51569"/>
    </source>
</evidence>
<dbReference type="GO" id="GO:0140956">
    <property type="term" value="F:histone H3K79 trimethyltransferase activity"/>
    <property type="evidence" value="ECO:0007669"/>
    <property type="project" value="UniProtKB-EC"/>
</dbReference>
<comment type="similarity">
    <text evidence="11">Belongs to the class I-like SAM-binding methyltransferase superfamily. DOT1 family.</text>
</comment>
<protein>
    <recommendedName>
        <fullName evidence="3 11">Histone-lysine N-methyltransferase, H3 lysine-79 specific</fullName>
        <ecNumber evidence="2 11">2.1.1.360</ecNumber>
    </recommendedName>
    <alternativeName>
        <fullName evidence="9 11">Histone H3-K79 methyltransferase</fullName>
    </alternativeName>
</protein>
<keyword evidence="5 11" id="KW-0808">Transferase</keyword>
<comment type="subcellular location">
    <subcellularLocation>
        <location evidence="1 11">Nucleus</location>
    </subcellularLocation>
</comment>
<keyword evidence="6 11" id="KW-0949">S-adenosyl-L-methionine</keyword>
<dbReference type="GO" id="GO:0006281">
    <property type="term" value="P:DNA repair"/>
    <property type="evidence" value="ECO:0007669"/>
    <property type="project" value="TreeGrafter"/>
</dbReference>
<organism evidence="13 14">
    <name type="scientific">Lojkania enalia</name>
    <dbReference type="NCBI Taxonomy" id="147567"/>
    <lineage>
        <taxon>Eukaryota</taxon>
        <taxon>Fungi</taxon>
        <taxon>Dikarya</taxon>
        <taxon>Ascomycota</taxon>
        <taxon>Pezizomycotina</taxon>
        <taxon>Dothideomycetes</taxon>
        <taxon>Pleosporomycetidae</taxon>
        <taxon>Pleosporales</taxon>
        <taxon>Pleosporales incertae sedis</taxon>
        <taxon>Lojkania</taxon>
    </lineage>
</organism>
<evidence type="ECO:0000256" key="7">
    <source>
        <dbReference type="ARBA" id="ARBA00022853"/>
    </source>
</evidence>
<evidence type="ECO:0000256" key="5">
    <source>
        <dbReference type="ARBA" id="ARBA00022679"/>
    </source>
</evidence>
<comment type="catalytic activity">
    <reaction evidence="10 11">
        <text>L-lysyl(79)-[histone H3] + 3 S-adenosyl-L-methionine = N(6),N(6),N(6)-trimethyl-L-lysyl(79)-[histone H3] + 3 S-adenosyl-L-homocysteine + 3 H(+)</text>
        <dbReference type="Rhea" id="RHEA:60328"/>
        <dbReference type="Rhea" id="RHEA-COMP:15549"/>
        <dbReference type="Rhea" id="RHEA-COMP:15552"/>
        <dbReference type="ChEBI" id="CHEBI:15378"/>
        <dbReference type="ChEBI" id="CHEBI:29969"/>
        <dbReference type="ChEBI" id="CHEBI:57856"/>
        <dbReference type="ChEBI" id="CHEBI:59789"/>
        <dbReference type="ChEBI" id="CHEBI:61961"/>
        <dbReference type="EC" id="2.1.1.360"/>
    </reaction>
</comment>
<evidence type="ECO:0000256" key="6">
    <source>
        <dbReference type="ARBA" id="ARBA00022691"/>
    </source>
</evidence>
<dbReference type="InterPro" id="IPR029063">
    <property type="entry name" value="SAM-dependent_MTases_sf"/>
</dbReference>
<evidence type="ECO:0000256" key="11">
    <source>
        <dbReference type="RuleBase" id="RU271113"/>
    </source>
</evidence>
<evidence type="ECO:0000256" key="8">
    <source>
        <dbReference type="ARBA" id="ARBA00023242"/>
    </source>
</evidence>
<dbReference type="SUPFAM" id="SSF53335">
    <property type="entry name" value="S-adenosyl-L-methionine-dependent methyltransferases"/>
    <property type="match status" value="1"/>
</dbReference>
<dbReference type="GO" id="GO:0000077">
    <property type="term" value="P:DNA damage checkpoint signaling"/>
    <property type="evidence" value="ECO:0007669"/>
    <property type="project" value="TreeGrafter"/>
</dbReference>
<keyword evidence="8 11" id="KW-0539">Nucleus</keyword>
<evidence type="ECO:0000313" key="14">
    <source>
        <dbReference type="Proteomes" id="UP000800093"/>
    </source>
</evidence>
<dbReference type="InterPro" id="IPR030445">
    <property type="entry name" value="H3-K79_meTrfase"/>
</dbReference>
<dbReference type="Pfam" id="PF08123">
    <property type="entry name" value="DOT1"/>
    <property type="match status" value="1"/>
</dbReference>
<dbReference type="PANTHER" id="PTHR21451:SF0">
    <property type="entry name" value="HISTONE-LYSINE N-METHYLTRANSFERASE, H3 LYSINE-79 SPECIFIC"/>
    <property type="match status" value="1"/>
</dbReference>
<reference evidence="14" key="1">
    <citation type="journal article" date="2020" name="Stud. Mycol.">
        <title>101 Dothideomycetes genomes: A test case for predicting lifestyles and emergence of pathogens.</title>
        <authorList>
            <person name="Haridas S."/>
            <person name="Albert R."/>
            <person name="Binder M."/>
            <person name="Bloem J."/>
            <person name="LaButti K."/>
            <person name="Salamov A."/>
            <person name="Andreopoulos B."/>
            <person name="Baker S."/>
            <person name="Barry K."/>
            <person name="Bills G."/>
            <person name="Bluhm B."/>
            <person name="Cannon C."/>
            <person name="Castanera R."/>
            <person name="Culley D."/>
            <person name="Daum C."/>
            <person name="Ezra D."/>
            <person name="Gonzalez J."/>
            <person name="Henrissat B."/>
            <person name="Kuo A."/>
            <person name="Liang C."/>
            <person name="Lipzen A."/>
            <person name="Lutzoni F."/>
            <person name="Magnuson J."/>
            <person name="Mondo S."/>
            <person name="Nolan M."/>
            <person name="Ohm R."/>
            <person name="Pangilinan J."/>
            <person name="Park H.-J."/>
            <person name="Ramirez L."/>
            <person name="Alfaro M."/>
            <person name="Sun H."/>
            <person name="Tritt A."/>
            <person name="Yoshinaga Y."/>
            <person name="Zwiers L.-H."/>
            <person name="Turgeon B."/>
            <person name="Goodwin S."/>
            <person name="Spatafora J."/>
            <person name="Crous P."/>
            <person name="Grigoriev I."/>
        </authorList>
    </citation>
    <scope>NUCLEOTIDE SEQUENCE [LARGE SCALE GENOMIC DNA]</scope>
    <source>
        <strain evidence="14">CBS 304.66</strain>
    </source>
</reference>
<evidence type="ECO:0000256" key="9">
    <source>
        <dbReference type="ARBA" id="ARBA00029821"/>
    </source>
</evidence>
<comment type="function">
    <text evidence="11">Histone methyltransferase that specifically trimethylates histone H3 to form H3K79me3. This methylation is required for telomere silencing and for the pachytene checkpoint during the meiotic cell cycle by allowing the recruitment of RAD9 to double strand breaks. Nucleosomes are preferred as substrate compared to free histone.</text>
</comment>
<keyword evidence="7 11" id="KW-0156">Chromatin regulator</keyword>